<proteinExistence type="inferred from homology"/>
<protein>
    <recommendedName>
        <fullName evidence="4 6">dTDP-4-dehydrorhamnose reductase</fullName>
        <ecNumber evidence="3 6">1.1.1.133</ecNumber>
    </recommendedName>
</protein>
<dbReference type="InterPro" id="IPR029903">
    <property type="entry name" value="RmlD-like-bd"/>
</dbReference>
<dbReference type="EMBL" id="NEVQ01000013">
    <property type="protein sequence ID" value="OZI56405.1"/>
    <property type="molecule type" value="Genomic_DNA"/>
</dbReference>
<dbReference type="UniPathway" id="UPA00124"/>
<comment type="pathway">
    <text evidence="1 6">Carbohydrate biosynthesis; dTDP-L-rhamnose biosynthesis.</text>
</comment>
<comment type="cofactor">
    <cofactor evidence="6">
        <name>Mg(2+)</name>
        <dbReference type="ChEBI" id="CHEBI:18420"/>
    </cofactor>
    <text evidence="6">Binds 1 Mg(2+) ion per monomer.</text>
</comment>
<dbReference type="GO" id="GO:0008831">
    <property type="term" value="F:dTDP-4-dehydrorhamnose reductase activity"/>
    <property type="evidence" value="ECO:0007669"/>
    <property type="project" value="UniProtKB-EC"/>
</dbReference>
<evidence type="ECO:0000256" key="5">
    <source>
        <dbReference type="ARBA" id="ARBA00048200"/>
    </source>
</evidence>
<dbReference type="AlphaFoldDB" id="A0A261U462"/>
<keyword evidence="6" id="KW-0560">Oxidoreductase</keyword>
<evidence type="ECO:0000256" key="6">
    <source>
        <dbReference type="RuleBase" id="RU364082"/>
    </source>
</evidence>
<feature type="domain" description="RmlD-like substrate binding" evidence="7">
    <location>
        <begin position="15"/>
        <end position="311"/>
    </location>
</feature>
<keyword evidence="9" id="KW-1185">Reference proteome</keyword>
<evidence type="ECO:0000256" key="1">
    <source>
        <dbReference type="ARBA" id="ARBA00004781"/>
    </source>
</evidence>
<evidence type="ECO:0000256" key="4">
    <source>
        <dbReference type="ARBA" id="ARBA00017099"/>
    </source>
</evidence>
<reference evidence="8 9" key="1">
    <citation type="submission" date="2017-05" db="EMBL/GenBank/DDBJ databases">
        <title>Complete and WGS of Bordetella genogroups.</title>
        <authorList>
            <person name="Spilker T."/>
            <person name="LiPuma J."/>
        </authorList>
    </citation>
    <scope>NUCLEOTIDE SEQUENCE [LARGE SCALE GENOMIC DNA]</scope>
    <source>
        <strain evidence="8 9">AU9919</strain>
    </source>
</reference>
<organism evidence="8 9">
    <name type="scientific">Bordetella genomosp. 4</name>
    <dbReference type="NCBI Taxonomy" id="463044"/>
    <lineage>
        <taxon>Bacteria</taxon>
        <taxon>Pseudomonadati</taxon>
        <taxon>Pseudomonadota</taxon>
        <taxon>Betaproteobacteria</taxon>
        <taxon>Burkholderiales</taxon>
        <taxon>Alcaligenaceae</taxon>
        <taxon>Bordetella</taxon>
    </lineage>
</organism>
<accession>A0A261U462</accession>
<dbReference type="GO" id="GO:0005829">
    <property type="term" value="C:cytosol"/>
    <property type="evidence" value="ECO:0007669"/>
    <property type="project" value="TreeGrafter"/>
</dbReference>
<sequence>MDCAALRPGGSKRLKILIIGKNGQVGHALQGSLAPLGELVAVDRQDCDLAKPATIQATLEAHRPDIIVNAAAYTAVDRAEAEPELAMQINGTGPELLAKAASASGALLVHYSTDYVFNGHKPAAYVESDEVAPQSSYGRSKLAGEQGIVRHLPQHLILRTSWVHSEHGGNFIKTILRIAQNQEQLNIVADQVGAPTSAALIADITAQLIARYQQSIKTNTAGEFPYGCYHLTAAGHTSWYEYARLLVRLAREAGMALQASPDTIQPIPASSYTSPAPRPANCCLDTSKLRQTFDVSLPNWEDGVQQTIAQLARR</sequence>
<dbReference type="PANTHER" id="PTHR10491">
    <property type="entry name" value="DTDP-4-DEHYDRORHAMNOSE REDUCTASE"/>
    <property type="match status" value="1"/>
</dbReference>
<dbReference type="EC" id="1.1.1.133" evidence="3 6"/>
<dbReference type="NCBIfam" id="TIGR01214">
    <property type="entry name" value="rmlD"/>
    <property type="match status" value="1"/>
</dbReference>
<dbReference type="PANTHER" id="PTHR10491:SF4">
    <property type="entry name" value="METHIONINE ADENOSYLTRANSFERASE 2 SUBUNIT BETA"/>
    <property type="match status" value="1"/>
</dbReference>
<evidence type="ECO:0000256" key="2">
    <source>
        <dbReference type="ARBA" id="ARBA00010944"/>
    </source>
</evidence>
<dbReference type="Gene3D" id="3.90.25.10">
    <property type="entry name" value="UDP-galactose 4-epimerase, domain 1"/>
    <property type="match status" value="1"/>
</dbReference>
<dbReference type="Pfam" id="PF04321">
    <property type="entry name" value="RmlD_sub_bind"/>
    <property type="match status" value="1"/>
</dbReference>
<evidence type="ECO:0000313" key="8">
    <source>
        <dbReference type="EMBL" id="OZI56405.1"/>
    </source>
</evidence>
<evidence type="ECO:0000256" key="3">
    <source>
        <dbReference type="ARBA" id="ARBA00012929"/>
    </source>
</evidence>
<dbReference type="CDD" id="cd05254">
    <property type="entry name" value="dTDP_HR_like_SDR_e"/>
    <property type="match status" value="1"/>
</dbReference>
<dbReference type="RefSeq" id="WP_094838102.1">
    <property type="nucleotide sequence ID" value="NZ_NEVQ01000013.1"/>
</dbReference>
<comment type="similarity">
    <text evidence="2 6">Belongs to the dTDP-4-dehydrorhamnose reductase family.</text>
</comment>
<dbReference type="InterPro" id="IPR036291">
    <property type="entry name" value="NAD(P)-bd_dom_sf"/>
</dbReference>
<name>A0A261U462_9BORD</name>
<evidence type="ECO:0000259" key="7">
    <source>
        <dbReference type="Pfam" id="PF04321"/>
    </source>
</evidence>
<dbReference type="SUPFAM" id="SSF51735">
    <property type="entry name" value="NAD(P)-binding Rossmann-fold domains"/>
    <property type="match status" value="1"/>
</dbReference>
<dbReference type="Gene3D" id="3.40.50.720">
    <property type="entry name" value="NAD(P)-binding Rossmann-like Domain"/>
    <property type="match status" value="1"/>
</dbReference>
<comment type="caution">
    <text evidence="8">The sequence shown here is derived from an EMBL/GenBank/DDBJ whole genome shotgun (WGS) entry which is preliminary data.</text>
</comment>
<gene>
    <name evidence="8" type="ORF">CAL20_13305</name>
</gene>
<keyword evidence="6" id="KW-0521">NADP</keyword>
<dbReference type="Proteomes" id="UP000216885">
    <property type="component" value="Unassembled WGS sequence"/>
</dbReference>
<evidence type="ECO:0000313" key="9">
    <source>
        <dbReference type="Proteomes" id="UP000216885"/>
    </source>
</evidence>
<comment type="function">
    <text evidence="6">Catalyzes the reduction of dTDP-6-deoxy-L-lyxo-4-hexulose to yield dTDP-L-rhamnose.</text>
</comment>
<dbReference type="InterPro" id="IPR005913">
    <property type="entry name" value="dTDP_dehydrorham_reduct"/>
</dbReference>
<dbReference type="NCBIfam" id="NF007440">
    <property type="entry name" value="PRK09987.1"/>
    <property type="match status" value="1"/>
</dbReference>
<comment type="catalytic activity">
    <reaction evidence="5 6">
        <text>dTDP-beta-L-rhamnose + NADP(+) = dTDP-4-dehydro-beta-L-rhamnose + NADPH + H(+)</text>
        <dbReference type="Rhea" id="RHEA:21796"/>
        <dbReference type="ChEBI" id="CHEBI:15378"/>
        <dbReference type="ChEBI" id="CHEBI:57510"/>
        <dbReference type="ChEBI" id="CHEBI:57783"/>
        <dbReference type="ChEBI" id="CHEBI:58349"/>
        <dbReference type="ChEBI" id="CHEBI:62830"/>
        <dbReference type="EC" id="1.1.1.133"/>
    </reaction>
</comment>
<dbReference type="GO" id="GO:0019305">
    <property type="term" value="P:dTDP-rhamnose biosynthetic process"/>
    <property type="evidence" value="ECO:0007669"/>
    <property type="project" value="UniProtKB-UniPathway"/>
</dbReference>